<dbReference type="InterPro" id="IPR012315">
    <property type="entry name" value="KASH"/>
</dbReference>
<feature type="compositionally biased region" description="Polar residues" evidence="11">
    <location>
        <begin position="718"/>
        <end position="735"/>
    </location>
</feature>
<sequence>MDDELITTCREASGELDQDNKEIWSSVTWSFTEFIQQFNLLHDGLHKLQSAVSEVEDEEKRSLVVKSVQEELQKKGLRLKLFNDQAQQLGKRYPNMKDEVSRRVNLLNNKWEAVEQAVNPHKPQQSQDGIFQEVAHQMRCLRRWLREAEDKLHSPAVSLRWKLQDVENKYREQQVLQKEIEARGKYVSSLLKLCERLGVGPADGVLIWDNQRVRRVASNLEHRWHALWLRSLEWQCVLEELINKYKSGFVPTVSSLTQSVVEEPLNKYPRLSFEGDENLFQTFLNMEDQTTNSEHSMQLNHPEEGGNDKGVMVGCTGIPELKAECGGNFRQFEIIQDVGYSSESSTHLSNDERQEFIKIYSYSPVPQGMSKLDNFCQHSMLSPLPPPTEDSGFISHSSKGKNSKDVTSLGFEVGLLYSTPPEGSCQVKEEGPRNVKTVCDHMFQLGKMEICHNLSSSIISTHTSGSSNSAQLVDQKAMFLSTSSPEMNRDAIRDPVVNSENMITEPSQMINKSDKVHDWLKQCKTEEGVEVMSEDSSCGESVTNPQASVDSSCDASGECTTNDSDSEESVGSSEMNCSLALSRSGTGSVETVVQAQHEELFDWQNHTGSVDVSPKALRRKKRSTKIRPRSVTESDQGGIWNFSTFSIKTTSEGALNTMASPVKIAKHFRSVDEEHTPLSKRKHQHHNWDSSSPIFHQSDSGSDSFSPSSKHAGSGSSCFHSSRQQKSTSQNSNRCESSHNKFRNSSNCRRRSSYSSKTSKSSKAGSGSSSSELKQIYACAGLILSNMDSDSSLTTNQDEEQLKFCESEVSLRNIPTEDQGSQSDQVWDNFQEPEYLSEPYSESNAEDAIKKLEGYGDDYHAFLGCQSDSSSRSEIMTHSQTKLIPRSSHQCLSSNTLSLESFPPVDMESDSDIDDFHHILEESEKALNISSKHFQCCTLKDSSIPDAQFSELIVTCQTYLRSLREIEENMDASSHHYHMLPPDDLERLKGHVKQWKKFRYQLLKHQPQEQKVMKELEKLRMKLNNLSVTTNQFNQPSSLADLEERIESLQTLLSTLHDTKNTLLEVNLQVHRLVTESGLASSPLKEDVTALYQLWDDVYELTGSQLTELQNLKQRWSNRGNQDEPLKECSSHLNDTVLHLEQSETKVLFKEMKGQDERSVSIPQSPPVESQSDIGGYQKINTEEKGIWVTEVMPLSPTFRSVATSPDPSLETSPFVTKCRAGQTPFWRRVMRFAVPIQVALVFLCCVACLLEPHCCDIQNNFRFSLSPQLRYIRGPPPV</sequence>
<dbReference type="Pfam" id="PF10541">
    <property type="entry name" value="KASH"/>
    <property type="match status" value="1"/>
</dbReference>
<feature type="compositionally biased region" description="Basic residues" evidence="11">
    <location>
        <begin position="616"/>
        <end position="628"/>
    </location>
</feature>
<keyword evidence="4 9" id="KW-0812">Transmembrane</keyword>
<dbReference type="SMART" id="SM00150">
    <property type="entry name" value="SPEC"/>
    <property type="match status" value="2"/>
</dbReference>
<dbReference type="RefSeq" id="XP_022250544.1">
    <property type="nucleotide sequence ID" value="XM_022394836.1"/>
</dbReference>
<feature type="compositionally biased region" description="Polar residues" evidence="11">
    <location>
        <begin position="534"/>
        <end position="562"/>
    </location>
</feature>
<dbReference type="CDD" id="cd00176">
    <property type="entry name" value="SPEC"/>
    <property type="match status" value="1"/>
</dbReference>
<evidence type="ECO:0000256" key="4">
    <source>
        <dbReference type="ARBA" id="ARBA00022692"/>
    </source>
</evidence>
<dbReference type="RefSeq" id="XP_022250543.1">
    <property type="nucleotide sequence ID" value="XM_022394835.1"/>
</dbReference>
<dbReference type="RefSeq" id="XP_022250546.1">
    <property type="nucleotide sequence ID" value="XM_022394838.1"/>
</dbReference>
<dbReference type="Gene3D" id="1.20.58.60">
    <property type="match status" value="1"/>
</dbReference>
<feature type="region of interest" description="Disordered" evidence="11">
    <location>
        <begin position="673"/>
        <end position="769"/>
    </location>
</feature>
<evidence type="ECO:0000313" key="19">
    <source>
        <dbReference type="RefSeq" id="XP_022250548.1"/>
    </source>
</evidence>
<evidence type="ECO:0000256" key="7">
    <source>
        <dbReference type="ARBA" id="ARBA00023136"/>
    </source>
</evidence>
<feature type="region of interest" description="Disordered" evidence="11">
    <location>
        <begin position="608"/>
        <end position="634"/>
    </location>
</feature>
<evidence type="ECO:0000256" key="5">
    <source>
        <dbReference type="ARBA" id="ARBA00022737"/>
    </source>
</evidence>
<keyword evidence="10" id="KW-0175">Coiled coil</keyword>
<feature type="compositionally biased region" description="Low complexity" evidence="11">
    <location>
        <begin position="698"/>
        <end position="717"/>
    </location>
</feature>
<gene>
    <name evidence="14 15 16 17 18 19 20 21" type="primary">LOC106466756</name>
</gene>
<dbReference type="SUPFAM" id="SSF46966">
    <property type="entry name" value="Spectrin repeat"/>
    <property type="match status" value="2"/>
</dbReference>
<evidence type="ECO:0000256" key="3">
    <source>
        <dbReference type="ARBA" id="ARBA00022553"/>
    </source>
</evidence>
<evidence type="ECO:0000256" key="8">
    <source>
        <dbReference type="ARBA" id="ARBA00023242"/>
    </source>
</evidence>
<evidence type="ECO:0000313" key="21">
    <source>
        <dbReference type="RefSeq" id="XP_022250550.1"/>
    </source>
</evidence>
<protein>
    <submittedName>
        <fullName evidence="14 15">Uncharacterized protein LOC106466756</fullName>
    </submittedName>
</protein>
<organism evidence="13 17">
    <name type="scientific">Limulus polyphemus</name>
    <name type="common">Atlantic horseshoe crab</name>
    <dbReference type="NCBI Taxonomy" id="6850"/>
    <lineage>
        <taxon>Eukaryota</taxon>
        <taxon>Metazoa</taxon>
        <taxon>Ecdysozoa</taxon>
        <taxon>Arthropoda</taxon>
        <taxon>Chelicerata</taxon>
        <taxon>Merostomata</taxon>
        <taxon>Xiphosura</taxon>
        <taxon>Limulidae</taxon>
        <taxon>Limulus</taxon>
    </lineage>
</organism>
<feature type="coiled-coil region" evidence="10">
    <location>
        <begin position="1009"/>
        <end position="1059"/>
    </location>
</feature>
<name>A0ABM1T3U0_LIMPO</name>
<evidence type="ECO:0000259" key="12">
    <source>
        <dbReference type="PROSITE" id="PS51049"/>
    </source>
</evidence>
<keyword evidence="6" id="KW-1133">Transmembrane helix</keyword>
<evidence type="ECO:0000313" key="18">
    <source>
        <dbReference type="RefSeq" id="XP_022250547.1"/>
    </source>
</evidence>
<feature type="topological domain" description="Perinuclear space" evidence="9">
    <location>
        <begin position="1254"/>
        <end position="1279"/>
    </location>
</feature>
<evidence type="ECO:0000313" key="14">
    <source>
        <dbReference type="RefSeq" id="XP_022250543.1"/>
    </source>
</evidence>
<comment type="similarity">
    <text evidence="2">Belongs to the nesprin family.</text>
</comment>
<evidence type="ECO:0000256" key="2">
    <source>
        <dbReference type="ARBA" id="ARBA00008619"/>
    </source>
</evidence>
<dbReference type="RefSeq" id="XP_022250548.1">
    <property type="nucleotide sequence ID" value="XM_022394840.1"/>
</dbReference>
<evidence type="ECO:0000256" key="9">
    <source>
        <dbReference type="PROSITE-ProRule" id="PRU00385"/>
    </source>
</evidence>
<dbReference type="RefSeq" id="XP_022250549.1">
    <property type="nucleotide sequence ID" value="XM_022394841.1"/>
</dbReference>
<accession>A0ABM1T3U0</accession>
<keyword evidence="13" id="KW-1185">Reference proteome</keyword>
<dbReference type="RefSeq" id="XP_022250547.1">
    <property type="nucleotide sequence ID" value="XM_022394839.1"/>
</dbReference>
<evidence type="ECO:0000313" key="13">
    <source>
        <dbReference type="Proteomes" id="UP000694941"/>
    </source>
</evidence>
<keyword evidence="7 9" id="KW-0472">Membrane</keyword>
<evidence type="ECO:0000313" key="16">
    <source>
        <dbReference type="RefSeq" id="XP_022250545.1"/>
    </source>
</evidence>
<dbReference type="InterPro" id="IPR018159">
    <property type="entry name" value="Spectrin/alpha-actinin"/>
</dbReference>
<keyword evidence="3" id="KW-0597">Phosphoprotein</keyword>
<feature type="compositionally biased region" description="Low complexity" evidence="11">
    <location>
        <begin position="743"/>
        <end position="769"/>
    </location>
</feature>
<evidence type="ECO:0000256" key="11">
    <source>
        <dbReference type="SAM" id="MobiDB-lite"/>
    </source>
</evidence>
<proteinExistence type="inferred from homology"/>
<evidence type="ECO:0000256" key="6">
    <source>
        <dbReference type="ARBA" id="ARBA00022989"/>
    </source>
</evidence>
<evidence type="ECO:0000256" key="1">
    <source>
        <dbReference type="ARBA" id="ARBA00004126"/>
    </source>
</evidence>
<comment type="subcellular location">
    <subcellularLocation>
        <location evidence="1">Nucleus membrane</location>
    </subcellularLocation>
</comment>
<keyword evidence="8" id="KW-0539">Nucleus</keyword>
<dbReference type="PANTHER" id="PTHR14514:SF2">
    <property type="entry name" value="A-KINASE ANCHOR PROTEIN 6"/>
    <property type="match status" value="1"/>
</dbReference>
<dbReference type="Proteomes" id="UP000694941">
    <property type="component" value="Unplaced"/>
</dbReference>
<dbReference type="GeneID" id="106466756"/>
<keyword evidence="5" id="KW-0677">Repeat</keyword>
<feature type="region of interest" description="Disordered" evidence="11">
    <location>
        <begin position="534"/>
        <end position="572"/>
    </location>
</feature>
<evidence type="ECO:0000313" key="15">
    <source>
        <dbReference type="RefSeq" id="XP_022250544.1"/>
    </source>
</evidence>
<dbReference type="PROSITE" id="PS51049">
    <property type="entry name" value="KASH"/>
    <property type="match status" value="1"/>
</dbReference>
<dbReference type="PANTHER" id="PTHR14514">
    <property type="entry name" value="PKA ANCHORING PROTEIN"/>
    <property type="match status" value="1"/>
</dbReference>
<evidence type="ECO:0000313" key="17">
    <source>
        <dbReference type="RefSeq" id="XP_022250546.1"/>
    </source>
</evidence>
<evidence type="ECO:0000256" key="10">
    <source>
        <dbReference type="SAM" id="Coils"/>
    </source>
</evidence>
<dbReference type="RefSeq" id="XP_022250545.1">
    <property type="nucleotide sequence ID" value="XM_022394837.1"/>
</dbReference>
<dbReference type="SMART" id="SM01249">
    <property type="entry name" value="KASH"/>
    <property type="match status" value="1"/>
</dbReference>
<reference evidence="14 15" key="1">
    <citation type="submission" date="2025-05" db="UniProtKB">
        <authorList>
            <consortium name="RefSeq"/>
        </authorList>
    </citation>
    <scope>IDENTIFICATION</scope>
    <source>
        <tissue evidence="14 15">Muscle</tissue>
    </source>
</reference>
<feature type="domain" description="KASH" evidence="12">
    <location>
        <begin position="1224"/>
        <end position="1279"/>
    </location>
</feature>
<dbReference type="RefSeq" id="XP_022250550.1">
    <property type="nucleotide sequence ID" value="XM_022394842.1"/>
</dbReference>
<feature type="topological domain" description="Cytoplasmic" evidence="9">
    <location>
        <begin position="1"/>
        <end position="1232"/>
    </location>
</feature>
<evidence type="ECO:0000313" key="20">
    <source>
        <dbReference type="RefSeq" id="XP_022250549.1"/>
    </source>
</evidence>